<keyword evidence="1" id="KW-0812">Transmembrane</keyword>
<accession>A0A7J5YQ90</accession>
<dbReference type="OrthoDB" id="5975505at2759"/>
<feature type="transmembrane region" description="Helical" evidence="1">
    <location>
        <begin position="45"/>
        <end position="69"/>
    </location>
</feature>
<dbReference type="AlphaFoldDB" id="A0A7J5YQ90"/>
<keyword evidence="1" id="KW-1133">Transmembrane helix</keyword>
<evidence type="ECO:0000313" key="2">
    <source>
        <dbReference type="EMBL" id="KAF3850557.1"/>
    </source>
</evidence>
<dbReference type="Proteomes" id="UP000518266">
    <property type="component" value="Unassembled WGS sequence"/>
</dbReference>
<organism evidence="2 3">
    <name type="scientific">Dissostichus mawsoni</name>
    <name type="common">Antarctic cod</name>
    <dbReference type="NCBI Taxonomy" id="36200"/>
    <lineage>
        <taxon>Eukaryota</taxon>
        <taxon>Metazoa</taxon>
        <taxon>Chordata</taxon>
        <taxon>Craniata</taxon>
        <taxon>Vertebrata</taxon>
        <taxon>Euteleostomi</taxon>
        <taxon>Actinopterygii</taxon>
        <taxon>Neopterygii</taxon>
        <taxon>Teleostei</taxon>
        <taxon>Neoteleostei</taxon>
        <taxon>Acanthomorphata</taxon>
        <taxon>Eupercaria</taxon>
        <taxon>Perciformes</taxon>
        <taxon>Notothenioidei</taxon>
        <taxon>Nototheniidae</taxon>
        <taxon>Dissostichus</taxon>
    </lineage>
</organism>
<proteinExistence type="predicted"/>
<keyword evidence="1" id="KW-0472">Membrane</keyword>
<evidence type="ECO:0000256" key="1">
    <source>
        <dbReference type="SAM" id="Phobius"/>
    </source>
</evidence>
<comment type="caution">
    <text evidence="2">The sequence shown here is derived from an EMBL/GenBank/DDBJ whole genome shotgun (WGS) entry which is preliminary data.</text>
</comment>
<name>A0A7J5YQ90_DISMA</name>
<reference evidence="2 3" key="1">
    <citation type="submission" date="2020-03" db="EMBL/GenBank/DDBJ databases">
        <title>Dissostichus mawsoni Genome sequencing and assembly.</title>
        <authorList>
            <person name="Park H."/>
        </authorList>
    </citation>
    <scope>NUCLEOTIDE SEQUENCE [LARGE SCALE GENOMIC DNA]</scope>
    <source>
        <strain evidence="2">DM0001</strain>
        <tissue evidence="2">Muscle</tissue>
    </source>
</reference>
<keyword evidence="3" id="KW-1185">Reference proteome</keyword>
<dbReference type="EMBL" id="JAAKFY010000010">
    <property type="protein sequence ID" value="KAF3850557.1"/>
    <property type="molecule type" value="Genomic_DNA"/>
</dbReference>
<protein>
    <submittedName>
        <fullName evidence="2">Uncharacterized protein</fullName>
    </submittedName>
</protein>
<gene>
    <name evidence="2" type="ORF">F7725_012329</name>
</gene>
<sequence>MFEEGSASPEAFTNASLHGVANITNITNITNIPNITYFPYYQHSLYVAASYILAYFFIFLLCMVGNILML</sequence>
<evidence type="ECO:0000313" key="3">
    <source>
        <dbReference type="Proteomes" id="UP000518266"/>
    </source>
</evidence>